<evidence type="ECO:0000313" key="2">
    <source>
        <dbReference type="EMBL" id="SDM74598.1"/>
    </source>
</evidence>
<accession>A0A1G9VQY6</accession>
<evidence type="ECO:0000313" key="3">
    <source>
        <dbReference type="Proteomes" id="UP000199182"/>
    </source>
</evidence>
<organism evidence="2 3">
    <name type="scientific">Acetanaerobacterium elongatum</name>
    <dbReference type="NCBI Taxonomy" id="258515"/>
    <lineage>
        <taxon>Bacteria</taxon>
        <taxon>Bacillati</taxon>
        <taxon>Bacillota</taxon>
        <taxon>Clostridia</taxon>
        <taxon>Eubacteriales</taxon>
        <taxon>Oscillospiraceae</taxon>
        <taxon>Acetanaerobacterium</taxon>
    </lineage>
</organism>
<gene>
    <name evidence="2" type="ORF">SAMN05192585_10476</name>
</gene>
<dbReference type="EMBL" id="FNID01000004">
    <property type="protein sequence ID" value="SDM74598.1"/>
    <property type="molecule type" value="Genomic_DNA"/>
</dbReference>
<keyword evidence="3" id="KW-1185">Reference proteome</keyword>
<reference evidence="2 3" key="1">
    <citation type="submission" date="2016-10" db="EMBL/GenBank/DDBJ databases">
        <authorList>
            <person name="de Groot N.N."/>
        </authorList>
    </citation>
    <scope>NUCLEOTIDE SEQUENCE [LARGE SCALE GENOMIC DNA]</scope>
    <source>
        <strain evidence="2 3">CGMCC 1.5012</strain>
    </source>
</reference>
<dbReference type="Pfam" id="PF13529">
    <property type="entry name" value="Peptidase_C39_2"/>
    <property type="match status" value="1"/>
</dbReference>
<proteinExistence type="predicted"/>
<dbReference type="AlphaFoldDB" id="A0A1G9VQY6"/>
<dbReference type="RefSeq" id="WP_205408651.1">
    <property type="nucleotide sequence ID" value="NZ_FNID01000004.1"/>
</dbReference>
<protein>
    <submittedName>
        <fullName evidence="2">Peptidase_C39 like family protein</fullName>
    </submittedName>
</protein>
<dbReference type="Proteomes" id="UP000199182">
    <property type="component" value="Unassembled WGS sequence"/>
</dbReference>
<dbReference type="STRING" id="258515.SAMN05192585_10476"/>
<feature type="domain" description="Peptidase C39-like" evidence="1">
    <location>
        <begin position="64"/>
        <end position="184"/>
    </location>
</feature>
<sequence>MKSKNMRKRVFVTAGIILGVLVLAFGGLFVKQAVLDSIINDDISAVYSNAKYQSPVSVDGIQVIKQQVTCGYASIEMVSSWAGTPVTEQELERRYGDKIPTATEEGFCREINRCIPAYTTTRHVNLTNSKLIDMVYNSLAAGKPVPFQFAALYREGDTAVWTLHYAVITGLDIPNDKVTVCNPYGYVETYTVKDFLKATRYESYENMEFYFKLAFASGYFNKNTIYIMQ</sequence>
<name>A0A1G9VQY6_9FIRM</name>
<evidence type="ECO:0000259" key="1">
    <source>
        <dbReference type="Pfam" id="PF13529"/>
    </source>
</evidence>
<dbReference type="InterPro" id="IPR039564">
    <property type="entry name" value="Peptidase_C39-like"/>
</dbReference>
<dbReference type="Gene3D" id="3.90.70.10">
    <property type="entry name" value="Cysteine proteinases"/>
    <property type="match status" value="1"/>
</dbReference>